<evidence type="ECO:0000313" key="2">
    <source>
        <dbReference type="EMBL" id="SMQ72851.1"/>
    </source>
</evidence>
<evidence type="ECO:0000313" key="3">
    <source>
        <dbReference type="Proteomes" id="UP000194474"/>
    </source>
</evidence>
<proteinExistence type="predicted"/>
<organism evidence="2 3">
    <name type="scientific">Devosia lucknowensis</name>
    <dbReference type="NCBI Taxonomy" id="1096929"/>
    <lineage>
        <taxon>Bacteria</taxon>
        <taxon>Pseudomonadati</taxon>
        <taxon>Pseudomonadota</taxon>
        <taxon>Alphaproteobacteria</taxon>
        <taxon>Hyphomicrobiales</taxon>
        <taxon>Devosiaceae</taxon>
        <taxon>Devosia</taxon>
    </lineage>
</organism>
<name>A0A1Y6FGZ3_9HYPH</name>
<dbReference type="RefSeq" id="WP_086470389.1">
    <property type="nucleotide sequence ID" value="NZ_FXWK01000001.1"/>
</dbReference>
<feature type="transmembrane region" description="Helical" evidence="1">
    <location>
        <begin position="22"/>
        <end position="47"/>
    </location>
</feature>
<dbReference type="OrthoDB" id="3538230at2"/>
<feature type="transmembrane region" description="Helical" evidence="1">
    <location>
        <begin position="217"/>
        <end position="239"/>
    </location>
</feature>
<dbReference type="AlphaFoldDB" id="A0A1Y6FGZ3"/>
<feature type="transmembrane region" description="Helical" evidence="1">
    <location>
        <begin position="153"/>
        <end position="171"/>
    </location>
</feature>
<keyword evidence="1" id="KW-0812">Transmembrane</keyword>
<sequence length="248" mass="26563">MSAPSITPTVSRRFPHLPLRMIGDYAIFAAMVAGGAVASIMLITVVVSFFRPIEASGWDIAQQLGNWFALGIAAHVGAREFWLYVTHGQTRRNFFGEASIFVAIFALVLAVFYSVGFWVEAPLYGVTGWPQLAHQPTLYTDVLALPMVLLESWLTYFLWGAAGLAIGAAFYRSLLWGSVMCGLCLFVAQLASLGLGQDAGPVGSLVRTGVVPAEPNLALAIAVHVVGGAVLLCGAWIAMKDAPIHNRK</sequence>
<feature type="transmembrane region" description="Helical" evidence="1">
    <location>
        <begin position="98"/>
        <end position="119"/>
    </location>
</feature>
<dbReference type="Proteomes" id="UP000194474">
    <property type="component" value="Unassembled WGS sequence"/>
</dbReference>
<dbReference type="EMBL" id="FXWK01000001">
    <property type="protein sequence ID" value="SMQ72851.1"/>
    <property type="molecule type" value="Genomic_DNA"/>
</dbReference>
<evidence type="ECO:0000256" key="1">
    <source>
        <dbReference type="SAM" id="Phobius"/>
    </source>
</evidence>
<keyword evidence="1" id="KW-0472">Membrane</keyword>
<keyword evidence="1" id="KW-1133">Transmembrane helix</keyword>
<protein>
    <submittedName>
        <fullName evidence="2">Uncharacterized protein</fullName>
    </submittedName>
</protein>
<accession>A0A1Y6FGZ3</accession>
<gene>
    <name evidence="2" type="ORF">SAMN06295905_2140</name>
</gene>
<keyword evidence="3" id="KW-1185">Reference proteome</keyword>
<feature type="transmembrane region" description="Helical" evidence="1">
    <location>
        <begin position="178"/>
        <end position="197"/>
    </location>
</feature>
<reference evidence="3" key="1">
    <citation type="submission" date="2017-04" db="EMBL/GenBank/DDBJ databases">
        <authorList>
            <person name="Varghese N."/>
            <person name="Submissions S."/>
        </authorList>
    </citation>
    <scope>NUCLEOTIDE SEQUENCE [LARGE SCALE GENOMIC DNA]</scope>
</reference>